<accession>A0A0R1ZM02</accession>
<comment type="caution">
    <text evidence="1">The sequence shown here is derived from an EMBL/GenBank/DDBJ whole genome shotgun (WGS) entry which is preliminary data.</text>
</comment>
<organism evidence="1 2">
    <name type="scientific">Lacticaseibacillus sharpeae JCM 1186 = DSM 20505</name>
    <dbReference type="NCBI Taxonomy" id="1291052"/>
    <lineage>
        <taxon>Bacteria</taxon>
        <taxon>Bacillati</taxon>
        <taxon>Bacillota</taxon>
        <taxon>Bacilli</taxon>
        <taxon>Lactobacillales</taxon>
        <taxon>Lactobacillaceae</taxon>
        <taxon>Lacticaseibacillus</taxon>
    </lineage>
</organism>
<evidence type="ECO:0000313" key="1">
    <source>
        <dbReference type="EMBL" id="KRM56033.1"/>
    </source>
</evidence>
<dbReference type="PATRIC" id="fig|1291052.5.peg.834"/>
<proteinExistence type="predicted"/>
<dbReference type="AlphaFoldDB" id="A0A0R1ZM02"/>
<name>A0A0R1ZM02_9LACO</name>
<reference evidence="1 2" key="1">
    <citation type="journal article" date="2015" name="Genome Announc.">
        <title>Expanding the biotechnology potential of lactobacilli through comparative genomics of 213 strains and associated genera.</title>
        <authorList>
            <person name="Sun Z."/>
            <person name="Harris H.M."/>
            <person name="McCann A."/>
            <person name="Guo C."/>
            <person name="Argimon S."/>
            <person name="Zhang W."/>
            <person name="Yang X."/>
            <person name="Jeffery I.B."/>
            <person name="Cooney J.C."/>
            <person name="Kagawa T.F."/>
            <person name="Liu W."/>
            <person name="Song Y."/>
            <person name="Salvetti E."/>
            <person name="Wrobel A."/>
            <person name="Rasinkangas P."/>
            <person name="Parkhill J."/>
            <person name="Rea M.C."/>
            <person name="O'Sullivan O."/>
            <person name="Ritari J."/>
            <person name="Douillard F.P."/>
            <person name="Paul Ross R."/>
            <person name="Yang R."/>
            <person name="Briner A.E."/>
            <person name="Felis G.E."/>
            <person name="de Vos W.M."/>
            <person name="Barrangou R."/>
            <person name="Klaenhammer T.R."/>
            <person name="Caufield P.W."/>
            <person name="Cui Y."/>
            <person name="Zhang H."/>
            <person name="O'Toole P.W."/>
        </authorList>
    </citation>
    <scope>NUCLEOTIDE SEQUENCE [LARGE SCALE GENOMIC DNA]</scope>
    <source>
        <strain evidence="1 2">DSM 20505</strain>
    </source>
</reference>
<dbReference type="EMBL" id="AYYO01000010">
    <property type="protein sequence ID" value="KRM56033.1"/>
    <property type="molecule type" value="Genomic_DNA"/>
</dbReference>
<keyword evidence="2" id="KW-1185">Reference proteome</keyword>
<protein>
    <submittedName>
        <fullName evidence="1">Uncharacterized protein</fullName>
    </submittedName>
</protein>
<sequence length="109" mass="12057">MTEIMKRNRKKDEAAAIDMNDTLVATAERRLKDHHVASKLAAAIDNWPDAIDEMLHDGGAATSDYRAIAEGYLRDAYSLTDAELDTAVDQLVAAAHSELKANQKRFDDI</sequence>
<dbReference type="Proteomes" id="UP000051679">
    <property type="component" value="Unassembled WGS sequence"/>
</dbReference>
<gene>
    <name evidence="1" type="ORF">FC18_GL000819</name>
</gene>
<evidence type="ECO:0000313" key="2">
    <source>
        <dbReference type="Proteomes" id="UP000051679"/>
    </source>
</evidence>